<organism evidence="1 2">
    <name type="scientific">Sterolibacterium denitrificans</name>
    <dbReference type="NCBI Taxonomy" id="157592"/>
    <lineage>
        <taxon>Bacteria</taxon>
        <taxon>Pseudomonadati</taxon>
        <taxon>Pseudomonadota</taxon>
        <taxon>Betaproteobacteria</taxon>
        <taxon>Nitrosomonadales</taxon>
        <taxon>Sterolibacteriaceae</taxon>
        <taxon>Sterolibacterium</taxon>
    </lineage>
</organism>
<keyword evidence="2" id="KW-1185">Reference proteome</keyword>
<gene>
    <name evidence="1" type="ORF">ACY05_02260</name>
</gene>
<dbReference type="OrthoDB" id="6862397at2"/>
<sequence>MPLSPPTAARRKIHNRRIQLEGWKREDGLWDIEGRLTDTKDHDYSLGSGIRKAGDAVHDMWVRITIDQRFNVVAAEAHSAAVPYPGCERIAPSYQKLVGLNLMRDFRRNVHELFGSVKGCSHLTELLMVLPAVAFQTFASDMTETTGYDAGQKPFPLDKCHALETTTEIVRRYYPLWYRGEGEDARKKD</sequence>
<dbReference type="RefSeq" id="WP_067170197.1">
    <property type="nucleotide sequence ID" value="NZ_LFZK01000001.1"/>
</dbReference>
<dbReference type="InterPro" id="IPR021312">
    <property type="entry name" value="DUF2889"/>
</dbReference>
<accession>A0A656Z983</accession>
<dbReference type="AlphaFoldDB" id="A0A656Z983"/>
<proteinExistence type="predicted"/>
<evidence type="ECO:0000313" key="1">
    <source>
        <dbReference type="EMBL" id="KYC29368.1"/>
    </source>
</evidence>
<dbReference type="Proteomes" id="UP000243416">
    <property type="component" value="Unassembled WGS sequence"/>
</dbReference>
<dbReference type="Pfam" id="PF11136">
    <property type="entry name" value="DUF2889"/>
    <property type="match status" value="1"/>
</dbReference>
<evidence type="ECO:0000313" key="2">
    <source>
        <dbReference type="Proteomes" id="UP000243416"/>
    </source>
</evidence>
<reference evidence="1 2" key="1">
    <citation type="journal article" date="2016" name="ISME J.">
        <title>Integrated multi-omics analyses reveal the biochemical mechanisms and phylogenetic relevance of anaerobic androgen biodegradation in the environment.</title>
        <authorList>
            <person name="Yang F.C."/>
            <person name="Chen Y.L."/>
            <person name="Tang S.L."/>
            <person name="Yu C.P."/>
            <person name="Wang P.H."/>
            <person name="Ismail W."/>
            <person name="Wang C.H."/>
            <person name="Ding J.Y."/>
            <person name="Yang C.Y."/>
            <person name="Yang C.Y."/>
            <person name="Chiang Y.R."/>
        </authorList>
    </citation>
    <scope>NUCLEOTIDE SEQUENCE [LARGE SCALE GENOMIC DNA]</scope>
    <source>
        <strain evidence="1 2">DSM 13999</strain>
    </source>
</reference>
<protein>
    <submittedName>
        <fullName evidence="1">Uncharacterized protein</fullName>
    </submittedName>
</protein>
<dbReference type="EMBL" id="LFZK01000001">
    <property type="protein sequence ID" value="KYC29368.1"/>
    <property type="molecule type" value="Genomic_DNA"/>
</dbReference>
<comment type="caution">
    <text evidence="1">The sequence shown here is derived from an EMBL/GenBank/DDBJ whole genome shotgun (WGS) entry which is preliminary data.</text>
</comment>
<name>A0A656Z983_9PROT</name>